<evidence type="ECO:0000256" key="1">
    <source>
        <dbReference type="ARBA" id="ARBA00005695"/>
    </source>
</evidence>
<keyword evidence="2" id="KW-0732">Signal</keyword>
<gene>
    <name evidence="5" type="ORF">AVDCRST_MAG73-3277</name>
</gene>
<evidence type="ECO:0000313" key="5">
    <source>
        <dbReference type="EMBL" id="CAA9555908.1"/>
    </source>
</evidence>
<evidence type="ECO:0000256" key="3">
    <source>
        <dbReference type="SAM" id="MobiDB-lite"/>
    </source>
</evidence>
<dbReference type="PANTHER" id="PTHR30290:SF38">
    <property type="entry name" value="D,D-DIPEPTIDE-BINDING PERIPLASMIC PROTEIN DDPA-RELATED"/>
    <property type="match status" value="1"/>
</dbReference>
<proteinExistence type="inferred from homology"/>
<dbReference type="PROSITE" id="PS51318">
    <property type="entry name" value="TAT"/>
    <property type="match status" value="1"/>
</dbReference>
<name>A0A6J4UQG0_9BACT</name>
<dbReference type="GO" id="GO:0043190">
    <property type="term" value="C:ATP-binding cassette (ABC) transporter complex"/>
    <property type="evidence" value="ECO:0007669"/>
    <property type="project" value="InterPro"/>
</dbReference>
<evidence type="ECO:0000259" key="4">
    <source>
        <dbReference type="Pfam" id="PF00496"/>
    </source>
</evidence>
<dbReference type="InterPro" id="IPR006311">
    <property type="entry name" value="TAT_signal"/>
</dbReference>
<organism evidence="5">
    <name type="scientific">uncultured Thermomicrobiales bacterium</name>
    <dbReference type="NCBI Taxonomy" id="1645740"/>
    <lineage>
        <taxon>Bacteria</taxon>
        <taxon>Pseudomonadati</taxon>
        <taxon>Thermomicrobiota</taxon>
        <taxon>Thermomicrobia</taxon>
        <taxon>Thermomicrobiales</taxon>
        <taxon>environmental samples</taxon>
    </lineage>
</organism>
<dbReference type="InterPro" id="IPR030678">
    <property type="entry name" value="Peptide/Ni-bd"/>
</dbReference>
<dbReference type="Pfam" id="PF00496">
    <property type="entry name" value="SBP_bac_5"/>
    <property type="match status" value="1"/>
</dbReference>
<dbReference type="AlphaFoldDB" id="A0A6J4UQG0"/>
<dbReference type="GO" id="GO:0015833">
    <property type="term" value="P:peptide transport"/>
    <property type="evidence" value="ECO:0007669"/>
    <property type="project" value="TreeGrafter"/>
</dbReference>
<dbReference type="GO" id="GO:1904680">
    <property type="term" value="F:peptide transmembrane transporter activity"/>
    <property type="evidence" value="ECO:0007669"/>
    <property type="project" value="TreeGrafter"/>
</dbReference>
<feature type="region of interest" description="Disordered" evidence="3">
    <location>
        <begin position="1"/>
        <end position="20"/>
    </location>
</feature>
<dbReference type="Gene3D" id="3.40.190.10">
    <property type="entry name" value="Periplasmic binding protein-like II"/>
    <property type="match status" value="1"/>
</dbReference>
<dbReference type="GO" id="GO:0030288">
    <property type="term" value="C:outer membrane-bounded periplasmic space"/>
    <property type="evidence" value="ECO:0007669"/>
    <property type="project" value="UniProtKB-ARBA"/>
</dbReference>
<feature type="compositionally biased region" description="Basic and acidic residues" evidence="3">
    <location>
        <begin position="1"/>
        <end position="11"/>
    </location>
</feature>
<reference evidence="5" key="1">
    <citation type="submission" date="2020-02" db="EMBL/GenBank/DDBJ databases">
        <authorList>
            <person name="Meier V. D."/>
        </authorList>
    </citation>
    <scope>NUCLEOTIDE SEQUENCE</scope>
    <source>
        <strain evidence="5">AVDCRST_MAG73</strain>
    </source>
</reference>
<dbReference type="PIRSF" id="PIRSF002741">
    <property type="entry name" value="MppA"/>
    <property type="match status" value="1"/>
</dbReference>
<feature type="domain" description="Solute-binding protein family 5" evidence="4">
    <location>
        <begin position="120"/>
        <end position="471"/>
    </location>
</feature>
<dbReference type="SUPFAM" id="SSF53850">
    <property type="entry name" value="Periplasmic binding protein-like II"/>
    <property type="match status" value="1"/>
</dbReference>
<evidence type="ECO:0000256" key="2">
    <source>
        <dbReference type="ARBA" id="ARBA00022729"/>
    </source>
</evidence>
<dbReference type="InterPro" id="IPR000914">
    <property type="entry name" value="SBP_5_dom"/>
</dbReference>
<accession>A0A6J4UQG0</accession>
<dbReference type="CDD" id="cd08502">
    <property type="entry name" value="PBP2_NikA_DppA_OppA_like_16"/>
    <property type="match status" value="1"/>
</dbReference>
<sequence length="566" mass="61075">MSQRQRPDERGTTPFTEFIRPPGVSRRALVRAGVAGAAGIAAAGTLVPRGAGAKPGPASARPALLRQEAGQGQPGGTLRVATTGQPAGLDMHLVNQRTITLIGWNMYEALFTFDADYATVPMLAEGITVGADGLTATIALRQGVPFHNGAEMVAADVIASYNRWAPVSSLGLAIAPFLNEVVEVDPYTVEFRLKNPLATLPSLLARQAQGLSIHPKSVLDAAGVNPLTDEGYIGTGPYRFVERQTDRFTRLGRFEEYASLETAPSGYAGAKAAYLDEIEFIPVPDEAARVAGLQSGEYDYLEEIIPDQIEVLQDNPDVTIEILPPRSYGVVIMNTVAGLMSNVTIRQAVQAAIAVEPTGQASHGEGYFEPGPGIMMPQTAWNSDVSAELYNQNNPEKARQLLETAGYDGTPVRLLATQEDLGDYNAAVVVQQQLEAAGFAVELEVSDEATLEENIEDDERWDMTTNAYVFRPDPVLIAAFASCAADGQWCSPEKVAAVERLQTESDFEARYAALEELQRLWYEQAPAVKLVNNYGVAALSSRVQGLLGQTHFEIEPEFANCWIEEG</sequence>
<dbReference type="EMBL" id="CADCWE010000217">
    <property type="protein sequence ID" value="CAA9555908.1"/>
    <property type="molecule type" value="Genomic_DNA"/>
</dbReference>
<comment type="similarity">
    <text evidence="1">Belongs to the bacterial solute-binding protein 5 family.</text>
</comment>
<dbReference type="Gene3D" id="3.10.105.10">
    <property type="entry name" value="Dipeptide-binding Protein, Domain 3"/>
    <property type="match status" value="1"/>
</dbReference>
<protein>
    <submittedName>
        <fullName evidence="5">Dipeptide-binding ABC transporter, periplasmic substrate-binding component</fullName>
    </submittedName>
</protein>
<dbReference type="PANTHER" id="PTHR30290">
    <property type="entry name" value="PERIPLASMIC BINDING COMPONENT OF ABC TRANSPORTER"/>
    <property type="match status" value="1"/>
</dbReference>
<dbReference type="InterPro" id="IPR039424">
    <property type="entry name" value="SBP_5"/>
</dbReference>